<dbReference type="AlphaFoldDB" id="D8RLK0"/>
<organism evidence="2">
    <name type="scientific">Selaginella moellendorffii</name>
    <name type="common">Spikemoss</name>
    <dbReference type="NCBI Taxonomy" id="88036"/>
    <lineage>
        <taxon>Eukaryota</taxon>
        <taxon>Viridiplantae</taxon>
        <taxon>Streptophyta</taxon>
        <taxon>Embryophyta</taxon>
        <taxon>Tracheophyta</taxon>
        <taxon>Lycopodiopsida</taxon>
        <taxon>Selaginellales</taxon>
        <taxon>Selaginellaceae</taxon>
        <taxon>Selaginella</taxon>
    </lineage>
</organism>
<keyword evidence="2" id="KW-1185">Reference proteome</keyword>
<evidence type="ECO:0000313" key="2">
    <source>
        <dbReference type="Proteomes" id="UP000001514"/>
    </source>
</evidence>
<protein>
    <submittedName>
        <fullName evidence="1">Uncharacterized protein</fullName>
    </submittedName>
</protein>
<accession>D8RLK0</accession>
<dbReference type="InParanoid" id="D8RLK0"/>
<dbReference type="EMBL" id="GL377583">
    <property type="protein sequence ID" value="EFJ26933.1"/>
    <property type="molecule type" value="Genomic_DNA"/>
</dbReference>
<proteinExistence type="predicted"/>
<dbReference type="Proteomes" id="UP000001514">
    <property type="component" value="Unassembled WGS sequence"/>
</dbReference>
<reference evidence="1 2" key="1">
    <citation type="journal article" date="2011" name="Science">
        <title>The Selaginella genome identifies genetic changes associated with the evolution of vascular plants.</title>
        <authorList>
            <person name="Banks J.A."/>
            <person name="Nishiyama T."/>
            <person name="Hasebe M."/>
            <person name="Bowman J.L."/>
            <person name="Gribskov M."/>
            <person name="dePamphilis C."/>
            <person name="Albert V.A."/>
            <person name="Aono N."/>
            <person name="Aoyama T."/>
            <person name="Ambrose B.A."/>
            <person name="Ashton N.W."/>
            <person name="Axtell M.J."/>
            <person name="Barker E."/>
            <person name="Barker M.S."/>
            <person name="Bennetzen J.L."/>
            <person name="Bonawitz N.D."/>
            <person name="Chapple C."/>
            <person name="Cheng C."/>
            <person name="Correa L.G."/>
            <person name="Dacre M."/>
            <person name="DeBarry J."/>
            <person name="Dreyer I."/>
            <person name="Elias M."/>
            <person name="Engstrom E.M."/>
            <person name="Estelle M."/>
            <person name="Feng L."/>
            <person name="Finet C."/>
            <person name="Floyd S.K."/>
            <person name="Frommer W.B."/>
            <person name="Fujita T."/>
            <person name="Gramzow L."/>
            <person name="Gutensohn M."/>
            <person name="Harholt J."/>
            <person name="Hattori M."/>
            <person name="Heyl A."/>
            <person name="Hirai T."/>
            <person name="Hiwatashi Y."/>
            <person name="Ishikawa M."/>
            <person name="Iwata M."/>
            <person name="Karol K.G."/>
            <person name="Koehler B."/>
            <person name="Kolukisaoglu U."/>
            <person name="Kubo M."/>
            <person name="Kurata T."/>
            <person name="Lalonde S."/>
            <person name="Li K."/>
            <person name="Li Y."/>
            <person name="Litt A."/>
            <person name="Lyons E."/>
            <person name="Manning G."/>
            <person name="Maruyama T."/>
            <person name="Michael T.P."/>
            <person name="Mikami K."/>
            <person name="Miyazaki S."/>
            <person name="Morinaga S."/>
            <person name="Murata T."/>
            <person name="Mueller-Roeber B."/>
            <person name="Nelson D.R."/>
            <person name="Obara M."/>
            <person name="Oguri Y."/>
            <person name="Olmstead R.G."/>
            <person name="Onodera N."/>
            <person name="Petersen B.L."/>
            <person name="Pils B."/>
            <person name="Prigge M."/>
            <person name="Rensing S.A."/>
            <person name="Riano-Pachon D.M."/>
            <person name="Roberts A.W."/>
            <person name="Sato Y."/>
            <person name="Scheller H.V."/>
            <person name="Schulz B."/>
            <person name="Schulz C."/>
            <person name="Shakirov E.V."/>
            <person name="Shibagaki N."/>
            <person name="Shinohara N."/>
            <person name="Shippen D.E."/>
            <person name="Soerensen I."/>
            <person name="Sotooka R."/>
            <person name="Sugimoto N."/>
            <person name="Sugita M."/>
            <person name="Sumikawa N."/>
            <person name="Tanurdzic M."/>
            <person name="Theissen G."/>
            <person name="Ulvskov P."/>
            <person name="Wakazuki S."/>
            <person name="Weng J.K."/>
            <person name="Willats W.W."/>
            <person name="Wipf D."/>
            <person name="Wolf P.G."/>
            <person name="Yang L."/>
            <person name="Zimmer A.D."/>
            <person name="Zhu Q."/>
            <person name="Mitros T."/>
            <person name="Hellsten U."/>
            <person name="Loque D."/>
            <person name="Otillar R."/>
            <person name="Salamov A."/>
            <person name="Schmutz J."/>
            <person name="Shapiro H."/>
            <person name="Lindquist E."/>
            <person name="Lucas S."/>
            <person name="Rokhsar D."/>
            <person name="Grigoriev I.V."/>
        </authorList>
    </citation>
    <scope>NUCLEOTIDE SEQUENCE [LARGE SCALE GENOMIC DNA]</scope>
</reference>
<dbReference type="Gramene" id="EFJ26933">
    <property type="protein sequence ID" value="EFJ26933"/>
    <property type="gene ID" value="SELMODRAFT_412462"/>
</dbReference>
<name>D8RLK0_SELML</name>
<gene>
    <name evidence="1" type="ORF">SELMODRAFT_412462</name>
</gene>
<dbReference type="KEGG" id="smo:SELMODRAFT_412462"/>
<sequence length="146" mass="16422">MPFLSCERNATKEQVEQHPEAFVAWLQRQQSPVRHSLAAVNHDLFDLMNSNVQLAPSYEDCRIACQQHKSCKTGCSLENVVQRPSAPSTHLEVRVEARDGPAQLPPSLAHQRALDELPRSPTLLKMSTREPLLIKSENGRALQIFC</sequence>
<dbReference type="HOGENOM" id="CLU_1780641_0_0_1"/>
<evidence type="ECO:0000313" key="1">
    <source>
        <dbReference type="EMBL" id="EFJ26933.1"/>
    </source>
</evidence>